<accession>A0A3D9Z3K8</accession>
<dbReference type="InterPro" id="IPR019626">
    <property type="entry name" value="Stress-induced_KGG_rpt"/>
</dbReference>
<evidence type="ECO:0000256" key="1">
    <source>
        <dbReference type="SAM" id="MobiDB-lite"/>
    </source>
</evidence>
<dbReference type="EMBL" id="QUMO01000001">
    <property type="protein sequence ID" value="REF89375.1"/>
    <property type="molecule type" value="Genomic_DNA"/>
</dbReference>
<dbReference type="Pfam" id="PF10685">
    <property type="entry name" value="KGG"/>
    <property type="match status" value="3"/>
</dbReference>
<gene>
    <name evidence="2" type="ORF">DES32_0596</name>
</gene>
<evidence type="ECO:0000313" key="2">
    <source>
        <dbReference type="EMBL" id="REF89375.1"/>
    </source>
</evidence>
<feature type="region of interest" description="Disordered" evidence="1">
    <location>
        <begin position="1"/>
        <end position="96"/>
    </location>
</feature>
<evidence type="ECO:0000313" key="3">
    <source>
        <dbReference type="Proteomes" id="UP000256900"/>
    </source>
</evidence>
<dbReference type="Proteomes" id="UP000256900">
    <property type="component" value="Unassembled WGS sequence"/>
</dbReference>
<feature type="compositionally biased region" description="Polar residues" evidence="1">
    <location>
        <begin position="1"/>
        <end position="15"/>
    </location>
</feature>
<feature type="compositionally biased region" description="Basic and acidic residues" evidence="1">
    <location>
        <begin position="20"/>
        <end position="41"/>
    </location>
</feature>
<comment type="caution">
    <text evidence="2">The sequence shown here is derived from an EMBL/GenBank/DDBJ whole genome shotgun (WGS) entry which is preliminary data.</text>
</comment>
<keyword evidence="3" id="KW-1185">Reference proteome</keyword>
<protein>
    <submittedName>
        <fullName evidence="2">Stress-induced acidophilic repeat protein</fullName>
    </submittedName>
</protein>
<dbReference type="RefSeq" id="WP_207206632.1">
    <property type="nucleotide sequence ID" value="NZ_CP025086.1"/>
</dbReference>
<dbReference type="AlphaFoldDB" id="A0A3D9Z3K8"/>
<reference evidence="2 3" key="1">
    <citation type="submission" date="2018-08" db="EMBL/GenBank/DDBJ databases">
        <title>Genomic Encyclopedia of Type Strains, Phase IV (KMG-IV): sequencing the most valuable type-strain genomes for metagenomic binning, comparative biology and taxonomic classification.</title>
        <authorList>
            <person name="Goeker M."/>
        </authorList>
    </citation>
    <scope>NUCLEOTIDE SEQUENCE [LARGE SCALE GENOMIC DNA]</scope>
    <source>
        <strain evidence="2 3">BW863</strain>
    </source>
</reference>
<proteinExistence type="predicted"/>
<name>A0A3D9Z3K8_9HYPH</name>
<feature type="compositionally biased region" description="Polar residues" evidence="1">
    <location>
        <begin position="58"/>
        <end position="73"/>
    </location>
</feature>
<organism evidence="2 3">
    <name type="scientific">Methylovirgula ligni</name>
    <dbReference type="NCBI Taxonomy" id="569860"/>
    <lineage>
        <taxon>Bacteria</taxon>
        <taxon>Pseudomonadati</taxon>
        <taxon>Pseudomonadota</taxon>
        <taxon>Alphaproteobacteria</taxon>
        <taxon>Hyphomicrobiales</taxon>
        <taxon>Beijerinckiaceae</taxon>
        <taxon>Methylovirgula</taxon>
    </lineage>
</organism>
<sequence>MTNTTDLPTRTSTRGFASMDPEKQRAIARKGGESVPHEKRSFSQNPALAAQAGRKGGQSVSPAKRSFSQNHQLASEAGRKGGHASHGGPKSPKIEH</sequence>